<evidence type="ECO:0000313" key="2">
    <source>
        <dbReference type="EMBL" id="RRT82629.1"/>
    </source>
</evidence>
<name>A0A427B2C9_ENSVE</name>
<accession>A0A427B2C9</accession>
<gene>
    <name evidence="2" type="ORF">B296_00019622</name>
</gene>
<dbReference type="AlphaFoldDB" id="A0A427B2C9"/>
<proteinExistence type="predicted"/>
<comment type="caution">
    <text evidence="2">The sequence shown here is derived from an EMBL/GenBank/DDBJ whole genome shotgun (WGS) entry which is preliminary data.</text>
</comment>
<dbReference type="EMBL" id="AMZH03000656">
    <property type="protein sequence ID" value="RRT82629.1"/>
    <property type="molecule type" value="Genomic_DNA"/>
</dbReference>
<organism evidence="2 3">
    <name type="scientific">Ensete ventricosum</name>
    <name type="common">Abyssinian banana</name>
    <name type="synonym">Musa ensete</name>
    <dbReference type="NCBI Taxonomy" id="4639"/>
    <lineage>
        <taxon>Eukaryota</taxon>
        <taxon>Viridiplantae</taxon>
        <taxon>Streptophyta</taxon>
        <taxon>Embryophyta</taxon>
        <taxon>Tracheophyta</taxon>
        <taxon>Spermatophyta</taxon>
        <taxon>Magnoliopsida</taxon>
        <taxon>Liliopsida</taxon>
        <taxon>Zingiberales</taxon>
        <taxon>Musaceae</taxon>
        <taxon>Ensete</taxon>
    </lineage>
</organism>
<evidence type="ECO:0000256" key="1">
    <source>
        <dbReference type="SAM" id="MobiDB-lite"/>
    </source>
</evidence>
<feature type="compositionally biased region" description="Polar residues" evidence="1">
    <location>
        <begin position="80"/>
        <end position="95"/>
    </location>
</feature>
<dbReference type="Proteomes" id="UP000287651">
    <property type="component" value="Unassembled WGS sequence"/>
</dbReference>
<protein>
    <submittedName>
        <fullName evidence="2">Uncharacterized protein</fullName>
    </submittedName>
</protein>
<sequence>WLHVDVRQSRYMRRTTAPWKKSKRMEDLKYPAATLLVTPSGICDLPSPPYNPVDVSTYTSCCFVGGAGTMRKRPQEEQQWRSSTVSTTSTKHMIS</sequence>
<feature type="region of interest" description="Disordered" evidence="1">
    <location>
        <begin position="71"/>
        <end position="95"/>
    </location>
</feature>
<feature type="non-terminal residue" evidence="2">
    <location>
        <position position="1"/>
    </location>
</feature>
<reference evidence="2 3" key="1">
    <citation type="journal article" date="2014" name="Agronomy (Basel)">
        <title>A Draft Genome Sequence for Ensete ventricosum, the Drought-Tolerant Tree Against Hunger.</title>
        <authorList>
            <person name="Harrison J."/>
            <person name="Moore K.A."/>
            <person name="Paszkiewicz K."/>
            <person name="Jones T."/>
            <person name="Grant M."/>
            <person name="Ambacheew D."/>
            <person name="Muzemil S."/>
            <person name="Studholme D.J."/>
        </authorList>
    </citation>
    <scope>NUCLEOTIDE SEQUENCE [LARGE SCALE GENOMIC DNA]</scope>
</reference>
<evidence type="ECO:0000313" key="3">
    <source>
        <dbReference type="Proteomes" id="UP000287651"/>
    </source>
</evidence>